<reference evidence="2" key="2">
    <citation type="journal article" date="2015" name="J. Proteomics">
        <title>Sexual differences in the sialomes of the zebra tick, Rhipicephalus pulchellus.</title>
        <authorList>
            <person name="Tan A.W."/>
            <person name="Francischetti I.M."/>
            <person name="Slovak M."/>
            <person name="Kini R.M."/>
            <person name="Ribeiro J.M."/>
        </authorList>
    </citation>
    <scope>NUCLEOTIDE SEQUENCE</scope>
    <source>
        <tissue evidence="2">Salivary gland</tissue>
    </source>
</reference>
<name>L7M8P4_RHIPC</name>
<evidence type="ECO:0000256" key="1">
    <source>
        <dbReference type="SAM" id="SignalP"/>
    </source>
</evidence>
<proteinExistence type="evidence at transcript level"/>
<protein>
    <submittedName>
        <fullName evidence="2">Putative group iv salivary lipocalin</fullName>
    </submittedName>
</protein>
<dbReference type="AlphaFoldDB" id="L7M8P4"/>
<dbReference type="EMBL" id="GACK01004383">
    <property type="protein sequence ID" value="JAA60651.1"/>
    <property type="molecule type" value="mRNA"/>
</dbReference>
<evidence type="ECO:0000313" key="2">
    <source>
        <dbReference type="EMBL" id="JAA60651.1"/>
    </source>
</evidence>
<keyword evidence="1" id="KW-0732">Signal</keyword>
<sequence>MCISQCFWLLPLFASVIPPHHAAITKHYPMKIDSGRGDAIPGPWRFMTSDSIYLNISSVEIPNVLCIQAKATGNDKSAKTLSQKVNVKRRVGGGVTRESIDASYSPIEYTRRGRVKTFTSYDNKTEAVTNYTFLLATPRCAVAVKSKKTKDQGLLFVLRACQLQNVRGFLPIFSRNFNEHLPLPASTMVPFNLNILEEGELAAVL</sequence>
<feature type="chain" id="PRO_5003981012" evidence="1">
    <location>
        <begin position="23"/>
        <end position="205"/>
    </location>
</feature>
<feature type="signal peptide" evidence="1">
    <location>
        <begin position="1"/>
        <end position="22"/>
    </location>
</feature>
<reference evidence="2" key="1">
    <citation type="submission" date="2012-11" db="EMBL/GenBank/DDBJ databases">
        <authorList>
            <person name="Lucero-Rivera Y.E."/>
            <person name="Tovar-Ramirez D."/>
        </authorList>
    </citation>
    <scope>NUCLEOTIDE SEQUENCE</scope>
    <source>
        <tissue evidence="2">Salivary gland</tissue>
    </source>
</reference>
<accession>L7M8P4</accession>
<organism evidence="2">
    <name type="scientific">Rhipicephalus pulchellus</name>
    <name type="common">Yellow backed tick</name>
    <name type="synonym">Dermacentor pulchellus</name>
    <dbReference type="NCBI Taxonomy" id="72859"/>
    <lineage>
        <taxon>Eukaryota</taxon>
        <taxon>Metazoa</taxon>
        <taxon>Ecdysozoa</taxon>
        <taxon>Arthropoda</taxon>
        <taxon>Chelicerata</taxon>
        <taxon>Arachnida</taxon>
        <taxon>Acari</taxon>
        <taxon>Parasitiformes</taxon>
        <taxon>Ixodida</taxon>
        <taxon>Ixodoidea</taxon>
        <taxon>Ixodidae</taxon>
        <taxon>Rhipicephalinae</taxon>
        <taxon>Rhipicephalus</taxon>
        <taxon>Rhipicephalus</taxon>
    </lineage>
</organism>